<evidence type="ECO:0000256" key="4">
    <source>
        <dbReference type="ARBA" id="ARBA00022664"/>
    </source>
</evidence>
<keyword evidence="7 8" id="KW-0539">Nucleus</keyword>
<dbReference type="GO" id="GO:0000398">
    <property type="term" value="P:mRNA splicing, via spliceosome"/>
    <property type="evidence" value="ECO:0007669"/>
    <property type="project" value="UniProtKB-UniRule"/>
</dbReference>
<feature type="region of interest" description="Disordered" evidence="9">
    <location>
        <begin position="23"/>
        <end position="102"/>
    </location>
</feature>
<dbReference type="RefSeq" id="XP_022626559.1">
    <property type="nucleotide sequence ID" value="XM_022774464.1"/>
</dbReference>
<reference evidence="10 11" key="1">
    <citation type="submission" date="2014-12" db="EMBL/GenBank/DDBJ databases">
        <authorList>
            <person name="Neuveglise Cecile"/>
        </authorList>
    </citation>
    <scope>NUCLEOTIDE SEQUENCE [LARGE SCALE GENOMIC DNA]</scope>
    <source>
        <strain evidence="10 11">CBS 12615</strain>
    </source>
</reference>
<dbReference type="GO" id="GO:0005681">
    <property type="term" value="C:spliceosomal complex"/>
    <property type="evidence" value="ECO:0007669"/>
    <property type="project" value="UniProtKB-KW"/>
</dbReference>
<evidence type="ECO:0000256" key="9">
    <source>
        <dbReference type="SAM" id="MobiDB-lite"/>
    </source>
</evidence>
<accession>A0A0C7MSP3</accession>
<keyword evidence="11" id="KW-1185">Reference proteome</keyword>
<keyword evidence="5 8" id="KW-0747">Spliceosome</keyword>
<dbReference type="AlphaFoldDB" id="A0A0C7MSP3"/>
<dbReference type="STRING" id="1245769.A0A0C7MSP3"/>
<evidence type="ECO:0000256" key="6">
    <source>
        <dbReference type="ARBA" id="ARBA00023187"/>
    </source>
</evidence>
<evidence type="ECO:0000256" key="3">
    <source>
        <dbReference type="ARBA" id="ARBA00014745"/>
    </source>
</evidence>
<sequence>MDVDKYALRLKNLKRKRVSLAVENRKEVNREDRLSKRSQKPAVYSLNEDQNTEEDDGGSGSVGGDSLPDRGWDISMQDYERWEDRENRKKRTDSGQYRDLAKATYDKQVQKIAHRFEDHGASNKIMKQRARNFNSKGKIVIEDNQQLVNELAQDLEKNASQRYAKTRKKLERRNGGETFSSTGFVNEKNKQFNEKLERQAKRREQLEEKQMR</sequence>
<evidence type="ECO:0000256" key="1">
    <source>
        <dbReference type="ARBA" id="ARBA00004123"/>
    </source>
</evidence>
<name>A0A0C7MSP3_9SACH</name>
<comment type="similarity">
    <text evidence="2 8">Belongs to the SYF2 family.</text>
</comment>
<evidence type="ECO:0000256" key="2">
    <source>
        <dbReference type="ARBA" id="ARBA00010028"/>
    </source>
</evidence>
<evidence type="ECO:0000256" key="7">
    <source>
        <dbReference type="ARBA" id="ARBA00023242"/>
    </source>
</evidence>
<gene>
    <name evidence="10" type="ORF">LALA0_S01e07866g</name>
</gene>
<proteinExistence type="inferred from homology"/>
<evidence type="ECO:0000256" key="8">
    <source>
        <dbReference type="RuleBase" id="RU367148"/>
    </source>
</evidence>
<dbReference type="EMBL" id="LN736360">
    <property type="protein sequence ID" value="CEP60314.1"/>
    <property type="molecule type" value="Genomic_DNA"/>
</dbReference>
<dbReference type="Proteomes" id="UP000054304">
    <property type="component" value="Unassembled WGS sequence"/>
</dbReference>
<dbReference type="InterPro" id="IPR013260">
    <property type="entry name" value="mRNA_splic_SYF2"/>
</dbReference>
<evidence type="ECO:0000256" key="5">
    <source>
        <dbReference type="ARBA" id="ARBA00022728"/>
    </source>
</evidence>
<comment type="function">
    <text evidence="8">Involved in pre-mRNA splicing.</text>
</comment>
<comment type="subunit">
    <text evidence="8">May be part of a spliceosome complex.</text>
</comment>
<evidence type="ECO:0000313" key="10">
    <source>
        <dbReference type="EMBL" id="CEP60314.1"/>
    </source>
</evidence>
<protein>
    <recommendedName>
        <fullName evidence="3 8">Pre-mRNA-splicing factor SYF2</fullName>
    </recommendedName>
</protein>
<feature type="compositionally biased region" description="Basic and acidic residues" evidence="9">
    <location>
        <begin position="187"/>
        <end position="212"/>
    </location>
</feature>
<organism evidence="10 11">
    <name type="scientific">Lachancea lanzarotensis</name>
    <dbReference type="NCBI Taxonomy" id="1245769"/>
    <lineage>
        <taxon>Eukaryota</taxon>
        <taxon>Fungi</taxon>
        <taxon>Dikarya</taxon>
        <taxon>Ascomycota</taxon>
        <taxon>Saccharomycotina</taxon>
        <taxon>Saccharomycetes</taxon>
        <taxon>Saccharomycetales</taxon>
        <taxon>Saccharomycetaceae</taxon>
        <taxon>Lachancea</taxon>
    </lineage>
</organism>
<feature type="region of interest" description="Disordered" evidence="9">
    <location>
        <begin position="166"/>
        <end position="212"/>
    </location>
</feature>
<evidence type="ECO:0000313" key="11">
    <source>
        <dbReference type="Proteomes" id="UP000054304"/>
    </source>
</evidence>
<keyword evidence="6 8" id="KW-0508">mRNA splicing</keyword>
<feature type="compositionally biased region" description="Basic and acidic residues" evidence="9">
    <location>
        <begin position="67"/>
        <end position="87"/>
    </location>
</feature>
<feature type="compositionally biased region" description="Basic and acidic residues" evidence="9">
    <location>
        <begin position="23"/>
        <end position="35"/>
    </location>
</feature>
<dbReference type="HOGENOM" id="CLU_114239_0_0_1"/>
<dbReference type="GeneID" id="34683692"/>
<comment type="subcellular location">
    <subcellularLocation>
        <location evidence="1 8">Nucleus</location>
    </subcellularLocation>
</comment>
<keyword evidence="4 8" id="KW-0507">mRNA processing</keyword>
<dbReference type="OrthoDB" id="199717at2759"/>
<dbReference type="Pfam" id="PF08231">
    <property type="entry name" value="SYF2"/>
    <property type="match status" value="1"/>
</dbReference>